<evidence type="ECO:0000256" key="2">
    <source>
        <dbReference type="SAM" id="SignalP"/>
    </source>
</evidence>
<name>A0A9Q0J6N1_9ROSI</name>
<evidence type="ECO:0000259" key="3">
    <source>
        <dbReference type="Pfam" id="PF14111"/>
    </source>
</evidence>
<dbReference type="EMBL" id="JAKUCV010005328">
    <property type="protein sequence ID" value="KAJ4831616.1"/>
    <property type="molecule type" value="Genomic_DNA"/>
</dbReference>
<dbReference type="InterPro" id="IPR025558">
    <property type="entry name" value="DUF4283"/>
</dbReference>
<sequence>MTEESHVWDLRRRAGAHVVAAQLLFLSLNLSAMASEDSDPHPVYDDYLVAYEEPAVDFGSEDEAAVPGFANSVLVGKVISEVRCFSSKVTGEAITRAWNLNKPLVVNEVRDNTFLFSIESKADLFRILSRAPWSLSGCHLCLKEWPANRVLHEIKFDDLAFWVQVPGLPPNYMRLSKADRVAMFFPQVLEFKLPVDDSCLWGEFFRVRVRINIYEPLPTGFITKGVEDVAIRINFQYEELADFCYYCGQFQVRTEGRANVLNQRAKVSTPRVARDADRVNSASTGGGMARGEAHNARGMSEPARHVPQGLAASGNHFVFTGGNMPRKEVLEALEGLVKAGFGPDQFKSFLAQGATSKAKPSRSATPRKRKAQSNMATCKKPKGIVIKEPPATPFKEQSGSANVEIADTLPVNSDMAVVAGLQPQANI</sequence>
<accession>A0A9Q0J6N1</accession>
<gene>
    <name evidence="4" type="ORF">Tsubulata_014835</name>
</gene>
<dbReference type="Proteomes" id="UP001141552">
    <property type="component" value="Unassembled WGS sequence"/>
</dbReference>
<feature type="chain" id="PRO_5040299577" description="DUF4283 domain-containing protein" evidence="2">
    <location>
        <begin position="35"/>
        <end position="427"/>
    </location>
</feature>
<dbReference type="PANTHER" id="PTHR31286:SF178">
    <property type="entry name" value="DUF4283 DOMAIN-CONTAINING PROTEIN"/>
    <property type="match status" value="1"/>
</dbReference>
<evidence type="ECO:0000313" key="4">
    <source>
        <dbReference type="EMBL" id="KAJ4831616.1"/>
    </source>
</evidence>
<evidence type="ECO:0000313" key="5">
    <source>
        <dbReference type="Proteomes" id="UP001141552"/>
    </source>
</evidence>
<organism evidence="4 5">
    <name type="scientific">Turnera subulata</name>
    <dbReference type="NCBI Taxonomy" id="218843"/>
    <lineage>
        <taxon>Eukaryota</taxon>
        <taxon>Viridiplantae</taxon>
        <taxon>Streptophyta</taxon>
        <taxon>Embryophyta</taxon>
        <taxon>Tracheophyta</taxon>
        <taxon>Spermatophyta</taxon>
        <taxon>Magnoliopsida</taxon>
        <taxon>eudicotyledons</taxon>
        <taxon>Gunneridae</taxon>
        <taxon>Pentapetalae</taxon>
        <taxon>rosids</taxon>
        <taxon>fabids</taxon>
        <taxon>Malpighiales</taxon>
        <taxon>Passifloraceae</taxon>
        <taxon>Turnera</taxon>
    </lineage>
</organism>
<protein>
    <recommendedName>
        <fullName evidence="3">DUF4283 domain-containing protein</fullName>
    </recommendedName>
</protein>
<evidence type="ECO:0000256" key="1">
    <source>
        <dbReference type="SAM" id="MobiDB-lite"/>
    </source>
</evidence>
<dbReference type="OrthoDB" id="1705899at2759"/>
<comment type="caution">
    <text evidence="4">The sequence shown here is derived from an EMBL/GenBank/DDBJ whole genome shotgun (WGS) entry which is preliminary data.</text>
</comment>
<feature type="domain" description="DUF4283" evidence="3">
    <location>
        <begin position="73"/>
        <end position="148"/>
    </location>
</feature>
<dbReference type="InterPro" id="IPR040256">
    <property type="entry name" value="At4g02000-like"/>
</dbReference>
<reference evidence="4" key="2">
    <citation type="journal article" date="2023" name="Plants (Basel)">
        <title>Annotation of the Turnera subulata (Passifloraceae) Draft Genome Reveals the S-Locus Evolved after the Divergence of Turneroideae from Passifloroideae in a Stepwise Manner.</title>
        <authorList>
            <person name="Henning P.M."/>
            <person name="Roalson E.H."/>
            <person name="Mir W."/>
            <person name="McCubbin A.G."/>
            <person name="Shore J.S."/>
        </authorList>
    </citation>
    <scope>NUCLEOTIDE SEQUENCE</scope>
    <source>
        <strain evidence="4">F60SS</strain>
    </source>
</reference>
<keyword evidence="5" id="KW-1185">Reference proteome</keyword>
<feature type="region of interest" description="Disordered" evidence="1">
    <location>
        <begin position="352"/>
        <end position="377"/>
    </location>
</feature>
<dbReference type="AlphaFoldDB" id="A0A9Q0J6N1"/>
<reference evidence="4" key="1">
    <citation type="submission" date="2022-02" db="EMBL/GenBank/DDBJ databases">
        <authorList>
            <person name="Henning P.M."/>
            <person name="McCubbin A.G."/>
            <person name="Shore J.S."/>
        </authorList>
    </citation>
    <scope>NUCLEOTIDE SEQUENCE</scope>
    <source>
        <strain evidence="4">F60SS</strain>
        <tissue evidence="4">Leaves</tissue>
    </source>
</reference>
<keyword evidence="2" id="KW-0732">Signal</keyword>
<dbReference type="PANTHER" id="PTHR31286">
    <property type="entry name" value="GLYCINE-RICH CELL WALL STRUCTURAL PROTEIN 1.8-LIKE"/>
    <property type="match status" value="1"/>
</dbReference>
<feature type="region of interest" description="Disordered" evidence="1">
    <location>
        <begin position="271"/>
        <end position="294"/>
    </location>
</feature>
<feature type="signal peptide" evidence="2">
    <location>
        <begin position="1"/>
        <end position="34"/>
    </location>
</feature>
<dbReference type="Pfam" id="PF14111">
    <property type="entry name" value="DUF4283"/>
    <property type="match status" value="1"/>
</dbReference>
<proteinExistence type="predicted"/>